<keyword evidence="2" id="KW-1185">Reference proteome</keyword>
<evidence type="ECO:0000313" key="1">
    <source>
        <dbReference type="EMBL" id="MFC0081213.1"/>
    </source>
</evidence>
<comment type="caution">
    <text evidence="1">The sequence shown here is derived from an EMBL/GenBank/DDBJ whole genome shotgun (WGS) entry which is preliminary data.</text>
</comment>
<dbReference type="Proteomes" id="UP001589788">
    <property type="component" value="Unassembled WGS sequence"/>
</dbReference>
<evidence type="ECO:0000313" key="2">
    <source>
        <dbReference type="Proteomes" id="UP001589788"/>
    </source>
</evidence>
<organism evidence="1 2">
    <name type="scientific">Aciditerrimonas ferrireducens</name>
    <dbReference type="NCBI Taxonomy" id="667306"/>
    <lineage>
        <taxon>Bacteria</taxon>
        <taxon>Bacillati</taxon>
        <taxon>Actinomycetota</taxon>
        <taxon>Acidimicrobiia</taxon>
        <taxon>Acidimicrobiales</taxon>
        <taxon>Acidimicrobiaceae</taxon>
        <taxon>Aciditerrimonas</taxon>
    </lineage>
</organism>
<name>A0ABV6C0J3_9ACTN</name>
<proteinExistence type="predicted"/>
<accession>A0ABV6C0J3</accession>
<gene>
    <name evidence="1" type="ORF">ACFFRE_03435</name>
</gene>
<dbReference type="EMBL" id="JBHLYQ010000020">
    <property type="protein sequence ID" value="MFC0081213.1"/>
    <property type="molecule type" value="Genomic_DNA"/>
</dbReference>
<reference evidence="1 2" key="1">
    <citation type="submission" date="2024-09" db="EMBL/GenBank/DDBJ databases">
        <authorList>
            <person name="Sun Q."/>
            <person name="Mori K."/>
        </authorList>
    </citation>
    <scope>NUCLEOTIDE SEQUENCE [LARGE SCALE GENOMIC DNA]</scope>
    <source>
        <strain evidence="1 2">JCM 15389</strain>
    </source>
</reference>
<sequence>MVEEANVAGRCETAAGSPSLEELGRAFQNLPHPVVIHRRGVILWVIPEGATLVKGVLLEEEHPQRFLWRYLGLVECAR</sequence>
<protein>
    <submittedName>
        <fullName evidence="1">Uncharacterized protein</fullName>
    </submittedName>
</protein>
<dbReference type="RefSeq" id="WP_377788234.1">
    <property type="nucleotide sequence ID" value="NZ_JBHLYQ010000020.1"/>
</dbReference>